<dbReference type="EMBL" id="JAGEUA010000003">
    <property type="protein sequence ID" value="KAL0994055.1"/>
    <property type="molecule type" value="Genomic_DNA"/>
</dbReference>
<proteinExistence type="predicted"/>
<dbReference type="InterPro" id="IPR011598">
    <property type="entry name" value="bHLH_dom"/>
</dbReference>
<dbReference type="PROSITE" id="PS50888">
    <property type="entry name" value="BHLH"/>
    <property type="match status" value="1"/>
</dbReference>
<comment type="subcellular location">
    <subcellularLocation>
        <location evidence="1">Nucleus</location>
    </subcellularLocation>
</comment>
<dbReference type="Pfam" id="PF00010">
    <property type="entry name" value="HLH"/>
    <property type="match status" value="1"/>
</dbReference>
<accession>A0ABD0XLI3</accession>
<keyword evidence="9" id="KW-1185">Reference proteome</keyword>
<keyword evidence="5" id="KW-0539">Nucleus</keyword>
<dbReference type="InterPro" id="IPR050370">
    <property type="entry name" value="HES_HEY"/>
</dbReference>
<evidence type="ECO:0000313" key="9">
    <source>
        <dbReference type="Proteomes" id="UP001557470"/>
    </source>
</evidence>
<gene>
    <name evidence="8" type="ORF">UPYG_G00117230</name>
</gene>
<evidence type="ECO:0000256" key="5">
    <source>
        <dbReference type="ARBA" id="ARBA00023242"/>
    </source>
</evidence>
<dbReference type="Gene3D" id="4.10.280.10">
    <property type="entry name" value="Helix-loop-helix DNA-binding domain"/>
    <property type="match status" value="1"/>
</dbReference>
<keyword evidence="2" id="KW-0678">Repressor</keyword>
<dbReference type="AlphaFoldDB" id="A0ABD0XLI3"/>
<dbReference type="PANTHER" id="PTHR10985">
    <property type="entry name" value="BASIC HELIX-LOOP-HELIX TRANSCRIPTION FACTOR, HES-RELATED"/>
    <property type="match status" value="1"/>
</dbReference>
<dbReference type="SMART" id="SM00353">
    <property type="entry name" value="HLH"/>
    <property type="match status" value="1"/>
</dbReference>
<evidence type="ECO:0000256" key="1">
    <source>
        <dbReference type="ARBA" id="ARBA00004123"/>
    </source>
</evidence>
<feature type="compositionally biased region" description="Basic and acidic residues" evidence="6">
    <location>
        <begin position="1"/>
        <end position="20"/>
    </location>
</feature>
<dbReference type="InterPro" id="IPR036638">
    <property type="entry name" value="HLH_DNA-bd_sf"/>
</dbReference>
<organism evidence="8 9">
    <name type="scientific">Umbra pygmaea</name>
    <name type="common">Eastern mudminnow</name>
    <dbReference type="NCBI Taxonomy" id="75934"/>
    <lineage>
        <taxon>Eukaryota</taxon>
        <taxon>Metazoa</taxon>
        <taxon>Chordata</taxon>
        <taxon>Craniata</taxon>
        <taxon>Vertebrata</taxon>
        <taxon>Euteleostomi</taxon>
        <taxon>Actinopterygii</taxon>
        <taxon>Neopterygii</taxon>
        <taxon>Teleostei</taxon>
        <taxon>Protacanthopterygii</taxon>
        <taxon>Esociformes</taxon>
        <taxon>Umbridae</taxon>
        <taxon>Umbra</taxon>
    </lineage>
</organism>
<keyword evidence="4" id="KW-0804">Transcription</keyword>
<evidence type="ECO:0000259" key="7">
    <source>
        <dbReference type="PROSITE" id="PS50888"/>
    </source>
</evidence>
<feature type="compositionally biased region" description="Polar residues" evidence="6">
    <location>
        <begin position="196"/>
        <end position="212"/>
    </location>
</feature>
<sequence>MKIGRTDNRKMDRKTQVEKRRRERINQSLENLKTLLLQGPKHQGVTQRRVEKSEILEHTVLFLQNTGNTDRTKAEAGEKQRPFQDGFSACQHRAVHFLGHEREGLQLETALNCIFSGRLKSHACVNTNVDVRAQASNSLPSTPNHQSSCLQITDSHTRPQLCAVVLGIVSHPHRAPFRQAFPNAPQETSRDAAKEVNSQNLSISQTVWRPWP</sequence>
<name>A0ABD0XLI3_UMBPY</name>
<protein>
    <recommendedName>
        <fullName evidence="7">BHLH domain-containing protein</fullName>
    </recommendedName>
</protein>
<dbReference type="GO" id="GO:0005634">
    <property type="term" value="C:nucleus"/>
    <property type="evidence" value="ECO:0007669"/>
    <property type="project" value="UniProtKB-SubCell"/>
</dbReference>
<reference evidence="8 9" key="1">
    <citation type="submission" date="2024-06" db="EMBL/GenBank/DDBJ databases">
        <authorList>
            <person name="Pan Q."/>
            <person name="Wen M."/>
            <person name="Jouanno E."/>
            <person name="Zahm M."/>
            <person name="Klopp C."/>
            <person name="Cabau C."/>
            <person name="Louis A."/>
            <person name="Berthelot C."/>
            <person name="Parey E."/>
            <person name="Roest Crollius H."/>
            <person name="Montfort J."/>
            <person name="Robinson-Rechavi M."/>
            <person name="Bouchez O."/>
            <person name="Lampietro C."/>
            <person name="Lopez Roques C."/>
            <person name="Donnadieu C."/>
            <person name="Postlethwait J."/>
            <person name="Bobe J."/>
            <person name="Verreycken H."/>
            <person name="Guiguen Y."/>
        </authorList>
    </citation>
    <scope>NUCLEOTIDE SEQUENCE [LARGE SCALE GENOMIC DNA]</scope>
    <source>
        <strain evidence="8">Up_M1</strain>
        <tissue evidence="8">Testis</tissue>
    </source>
</reference>
<keyword evidence="3" id="KW-0805">Transcription regulation</keyword>
<evidence type="ECO:0000256" key="6">
    <source>
        <dbReference type="SAM" id="MobiDB-lite"/>
    </source>
</evidence>
<feature type="region of interest" description="Disordered" evidence="6">
    <location>
        <begin position="1"/>
        <end position="21"/>
    </location>
</feature>
<evidence type="ECO:0000256" key="4">
    <source>
        <dbReference type="ARBA" id="ARBA00023163"/>
    </source>
</evidence>
<feature type="region of interest" description="Disordered" evidence="6">
    <location>
        <begin position="193"/>
        <end position="212"/>
    </location>
</feature>
<dbReference type="SUPFAM" id="SSF47459">
    <property type="entry name" value="HLH, helix-loop-helix DNA-binding domain"/>
    <property type="match status" value="1"/>
</dbReference>
<feature type="domain" description="BHLH" evidence="7">
    <location>
        <begin position="9"/>
        <end position="66"/>
    </location>
</feature>
<evidence type="ECO:0000256" key="3">
    <source>
        <dbReference type="ARBA" id="ARBA00023015"/>
    </source>
</evidence>
<evidence type="ECO:0000256" key="2">
    <source>
        <dbReference type="ARBA" id="ARBA00022491"/>
    </source>
</evidence>
<comment type="caution">
    <text evidence="8">The sequence shown here is derived from an EMBL/GenBank/DDBJ whole genome shotgun (WGS) entry which is preliminary data.</text>
</comment>
<evidence type="ECO:0000313" key="8">
    <source>
        <dbReference type="EMBL" id="KAL0994055.1"/>
    </source>
</evidence>
<dbReference type="Proteomes" id="UP001557470">
    <property type="component" value="Unassembled WGS sequence"/>
</dbReference>